<dbReference type="Pfam" id="PF00665">
    <property type="entry name" value="rve"/>
    <property type="match status" value="1"/>
</dbReference>
<dbReference type="InterPro" id="IPR012337">
    <property type="entry name" value="RNaseH-like_sf"/>
</dbReference>
<gene>
    <name evidence="11" type="ORF">Vbra_3900</name>
</gene>
<evidence type="ECO:0000313" key="12">
    <source>
        <dbReference type="Proteomes" id="UP000041254"/>
    </source>
</evidence>
<dbReference type="InterPro" id="IPR016197">
    <property type="entry name" value="Chromo-like_dom_sf"/>
</dbReference>
<dbReference type="PROSITE" id="PS50994">
    <property type="entry name" value="INTEGRASE"/>
    <property type="match status" value="2"/>
</dbReference>
<dbReference type="InterPro" id="IPR036397">
    <property type="entry name" value="RNaseH_sf"/>
</dbReference>
<evidence type="ECO:0000256" key="1">
    <source>
        <dbReference type="ARBA" id="ARBA00022679"/>
    </source>
</evidence>
<keyword evidence="5" id="KW-0378">Hydrolase</keyword>
<dbReference type="SUPFAM" id="SSF54160">
    <property type="entry name" value="Chromo domain-like"/>
    <property type="match status" value="2"/>
</dbReference>
<evidence type="ECO:0000256" key="2">
    <source>
        <dbReference type="ARBA" id="ARBA00022695"/>
    </source>
</evidence>
<dbReference type="Gene3D" id="3.30.420.10">
    <property type="entry name" value="Ribonuclease H-like superfamily/Ribonuclease H"/>
    <property type="match status" value="2"/>
</dbReference>
<dbReference type="CDD" id="cd00024">
    <property type="entry name" value="CD_CSD"/>
    <property type="match status" value="2"/>
</dbReference>
<dbReference type="InterPro" id="IPR041588">
    <property type="entry name" value="Integrase_H2C2"/>
</dbReference>
<dbReference type="GO" id="GO:0016787">
    <property type="term" value="F:hydrolase activity"/>
    <property type="evidence" value="ECO:0007669"/>
    <property type="project" value="UniProtKB-KW"/>
</dbReference>
<dbReference type="FunFam" id="3.30.70.270:FF:000020">
    <property type="entry name" value="Transposon Tf2-6 polyprotein-like Protein"/>
    <property type="match status" value="1"/>
</dbReference>
<feature type="domain" description="Integrase catalytic" evidence="10">
    <location>
        <begin position="437"/>
        <end position="596"/>
    </location>
</feature>
<dbReference type="InterPro" id="IPR041373">
    <property type="entry name" value="RT_RNaseH"/>
</dbReference>
<evidence type="ECO:0000256" key="4">
    <source>
        <dbReference type="ARBA" id="ARBA00022759"/>
    </source>
</evidence>
<evidence type="ECO:0000259" key="10">
    <source>
        <dbReference type="PROSITE" id="PS50994"/>
    </source>
</evidence>
<dbReference type="PANTHER" id="PTHR37984">
    <property type="entry name" value="PROTEIN CBG26694"/>
    <property type="match status" value="1"/>
</dbReference>
<dbReference type="PhylomeDB" id="A0A0G4EKF8"/>
<dbReference type="GO" id="GO:0004519">
    <property type="term" value="F:endonuclease activity"/>
    <property type="evidence" value="ECO:0007669"/>
    <property type="project" value="UniProtKB-KW"/>
</dbReference>
<dbReference type="SMART" id="SM00298">
    <property type="entry name" value="CHROMO"/>
    <property type="match status" value="2"/>
</dbReference>
<dbReference type="GO" id="GO:0003964">
    <property type="term" value="F:RNA-directed DNA polymerase activity"/>
    <property type="evidence" value="ECO:0007669"/>
    <property type="project" value="UniProtKB-KW"/>
</dbReference>
<evidence type="ECO:0000259" key="9">
    <source>
        <dbReference type="PROSITE" id="PS50013"/>
    </source>
</evidence>
<dbReference type="Gene3D" id="2.40.50.40">
    <property type="match status" value="2"/>
</dbReference>
<protein>
    <recommendedName>
        <fullName evidence="13">Reverse transcriptase</fullName>
    </recommendedName>
</protein>
<dbReference type="GO" id="GO:0003676">
    <property type="term" value="F:nucleic acid binding"/>
    <property type="evidence" value="ECO:0007669"/>
    <property type="project" value="InterPro"/>
</dbReference>
<dbReference type="FunFam" id="3.10.20.370:FF:000001">
    <property type="entry name" value="Retrovirus-related Pol polyprotein from transposon 17.6-like protein"/>
    <property type="match status" value="1"/>
</dbReference>
<accession>A0A0G4EKF8</accession>
<keyword evidence="7" id="KW-0175">Coiled coil</keyword>
<dbReference type="InterPro" id="IPR001584">
    <property type="entry name" value="Integrase_cat-core"/>
</dbReference>
<dbReference type="InterPro" id="IPR023780">
    <property type="entry name" value="Chromo_domain"/>
</dbReference>
<dbReference type="SUPFAM" id="SSF56672">
    <property type="entry name" value="DNA/RNA polymerases"/>
    <property type="match status" value="1"/>
</dbReference>
<feature type="coiled-coil region" evidence="7">
    <location>
        <begin position="627"/>
        <end position="654"/>
    </location>
</feature>
<evidence type="ECO:0000256" key="6">
    <source>
        <dbReference type="ARBA" id="ARBA00022918"/>
    </source>
</evidence>
<dbReference type="InParanoid" id="A0A0G4EKF8"/>
<dbReference type="VEuPathDB" id="CryptoDB:Vbra_3900"/>
<feature type="region of interest" description="Disordered" evidence="8">
    <location>
        <begin position="249"/>
        <end position="268"/>
    </location>
</feature>
<keyword evidence="12" id="KW-1185">Reference proteome</keyword>
<feature type="domain" description="Integrase catalytic" evidence="10">
    <location>
        <begin position="833"/>
        <end position="997"/>
    </location>
</feature>
<dbReference type="Proteomes" id="UP000041254">
    <property type="component" value="Unassembled WGS sequence"/>
</dbReference>
<dbReference type="STRING" id="1169540.A0A0G4EKF8"/>
<evidence type="ECO:0000256" key="3">
    <source>
        <dbReference type="ARBA" id="ARBA00022722"/>
    </source>
</evidence>
<dbReference type="Gene3D" id="3.30.70.270">
    <property type="match status" value="2"/>
</dbReference>
<dbReference type="Gene3D" id="3.10.20.370">
    <property type="match status" value="1"/>
</dbReference>
<evidence type="ECO:0000256" key="7">
    <source>
        <dbReference type="SAM" id="Coils"/>
    </source>
</evidence>
<dbReference type="Pfam" id="PF00385">
    <property type="entry name" value="Chromo"/>
    <property type="match status" value="2"/>
</dbReference>
<keyword evidence="4" id="KW-0255">Endonuclease</keyword>
<proteinExistence type="predicted"/>
<feature type="domain" description="Chromo" evidence="9">
    <location>
        <begin position="812"/>
        <end position="870"/>
    </location>
</feature>
<keyword evidence="3" id="KW-0540">Nuclease</keyword>
<dbReference type="PROSITE" id="PS50013">
    <property type="entry name" value="CHROMO_2"/>
    <property type="match status" value="2"/>
</dbReference>
<dbReference type="InterPro" id="IPR043128">
    <property type="entry name" value="Rev_trsase/Diguanyl_cyclase"/>
</dbReference>
<dbReference type="Pfam" id="PF17921">
    <property type="entry name" value="Integrase_H2C2"/>
    <property type="match status" value="1"/>
</dbReference>
<dbReference type="GO" id="GO:0015074">
    <property type="term" value="P:DNA integration"/>
    <property type="evidence" value="ECO:0007669"/>
    <property type="project" value="InterPro"/>
</dbReference>
<reference evidence="11 12" key="1">
    <citation type="submission" date="2014-11" db="EMBL/GenBank/DDBJ databases">
        <authorList>
            <person name="Zhu J."/>
            <person name="Qi W."/>
            <person name="Song R."/>
        </authorList>
    </citation>
    <scope>NUCLEOTIDE SEQUENCE [LARGE SCALE GENOMIC DNA]</scope>
</reference>
<dbReference type="InterPro" id="IPR000953">
    <property type="entry name" value="Chromo/chromo_shadow_dom"/>
</dbReference>
<dbReference type="Gene3D" id="1.10.340.70">
    <property type="match status" value="1"/>
</dbReference>
<keyword evidence="6" id="KW-0695">RNA-directed DNA polymerase</keyword>
<dbReference type="EMBL" id="CDMY01000249">
    <property type="protein sequence ID" value="CEL96907.1"/>
    <property type="molecule type" value="Genomic_DNA"/>
</dbReference>
<organism evidence="11 12">
    <name type="scientific">Vitrella brassicaformis (strain CCMP3155)</name>
    <dbReference type="NCBI Taxonomy" id="1169540"/>
    <lineage>
        <taxon>Eukaryota</taxon>
        <taxon>Sar</taxon>
        <taxon>Alveolata</taxon>
        <taxon>Colpodellida</taxon>
        <taxon>Vitrellaceae</taxon>
        <taxon>Vitrella</taxon>
    </lineage>
</organism>
<evidence type="ECO:0000256" key="5">
    <source>
        <dbReference type="ARBA" id="ARBA00022801"/>
    </source>
</evidence>
<dbReference type="PANTHER" id="PTHR37984:SF5">
    <property type="entry name" value="PROTEIN NYNRIN-LIKE"/>
    <property type="match status" value="1"/>
</dbReference>
<dbReference type="InterPro" id="IPR050951">
    <property type="entry name" value="Retrovirus_Pol_polyprotein"/>
</dbReference>
<sequence length="1358" mass="155409">MDKALAPVLWKSTFVYVDDIVIFSRTFEEHCKHILETFRLFQAANVKHGLQADPKKIEKMVHMAEPTDKKEVRSILGVFQFYKRFVDGYADLARPLTDLTKKSNPFVWGEKERKAFQSLKDRMIQAPVVALPDFKKPFILKTNASGYAVGAILCQRDGNGKERPIHYASAILGVSERKWSATEREAHAIYYAVRHFRPYLFGHRFELVSDHQALRALRFAEEGNRKLQRWSLMLQDYDFVFRHRPGKEHTDVDALSRPPGQENVGDIPGSVDVHEYQLGAIDLEAMEDSPLFHLDQTMEAQDLCADVSRVKTYLRAKDNNTSKGELDQLRDAIPKSYWSKLDDACLLDGLVRVVSKHQEHRPVLLVPTSLRLEAMKLHHQHLLAGHLAIERAYKRMAREFYWPGMYGDLRKHIDACPACESKRNLRTNKRASIQIPSAERPFQRVAMDFIGPFQPSEDGNQWALTLQDDFTKWPEVELFRSASTGEGTVKAIIRVIARHGVPEEIITDNGSHFVNQLMHEVTTRLRIKHTRASPLHPQGNGMIERFNRSLKDGIRPHLDKKQTNWDRAIQVFLYAYRTTEHQSTGFTPFKMLTGREAVHPGSTVRLVALNESAAKDIDLQDATKLIVEGIQAIHEKARVNMDKAKQRVAARERDLPAAREFKPGNRVRIFNNQVPRGLSKKLISPWRTVGIIEKKTGPVTYKVRVCGDQTAKTINVNRLMASTPPLGECIHDGAFEVPESHLTRDRRQTVFNQDAFLSPEQEDTLKGFALGEDHMPTQNRESSLGAALDPMVNDPHLNDVEPDARFEKGVEHEVEAIVGKRIHKGRVQYKCKWRWHPLSSASWEDESDVLCKQLVQDYENRDWALTIQDDFTKWPEVELFRSAPTGEDTVKAIIRVIARHGVPEEIITDNGSHFVNQLMHEVTTRLRIKHTRAPPLHPQGNGMIERFNRSLKDGIRPYLDKKQTNWDRAIQVFLYAYRTTEHQSTGFTPFKMLTGREAVHPGSTVRLVALNESAGKDIDLQDATKLIVEGIQAIHEKARVNMDRAKQRGAARERDLPAAREFKPGDRVRIFNNQVPRGLSKKAISPWRTVGIVEKKTGPVTYKVRVCGDQTAKTINVDRLKASTPPLGECIHDGAFEVPESHLTRDRRQTVFNQDAFLSPEQEDTLKGFALGEDHMPTQNRESSLGAALDPMVNDPHLNDVEPDARFEKGVEHEVEAIVGKRIHKGRVQYKCKWRWHPLSSASWEDESDVLCKQLVQDYENRDVGSDLRFDDAPFPPLYAIVRVRHCKELNREYTVKVTKLDKDGIQLHYLKEPTRTKRSKKESIVGMKSAISLADFLRFYKWERERDEYEDEQGAEG</sequence>
<dbReference type="CDD" id="cd09274">
    <property type="entry name" value="RNase_HI_RT_Ty3"/>
    <property type="match status" value="1"/>
</dbReference>
<feature type="domain" description="Chromo" evidence="9">
    <location>
        <begin position="1213"/>
        <end position="1271"/>
    </location>
</feature>
<dbReference type="Pfam" id="PF17917">
    <property type="entry name" value="RT_RNaseH"/>
    <property type="match status" value="1"/>
</dbReference>
<evidence type="ECO:0000256" key="8">
    <source>
        <dbReference type="SAM" id="MobiDB-lite"/>
    </source>
</evidence>
<dbReference type="SUPFAM" id="SSF53098">
    <property type="entry name" value="Ribonuclease H-like"/>
    <property type="match status" value="2"/>
</dbReference>
<dbReference type="FunFam" id="3.30.420.10:FF:000032">
    <property type="entry name" value="Retrovirus-related Pol polyprotein from transposon 297-like Protein"/>
    <property type="match status" value="2"/>
</dbReference>
<evidence type="ECO:0000313" key="11">
    <source>
        <dbReference type="EMBL" id="CEL96907.1"/>
    </source>
</evidence>
<keyword evidence="1" id="KW-0808">Transferase</keyword>
<dbReference type="InterPro" id="IPR043502">
    <property type="entry name" value="DNA/RNA_pol_sf"/>
</dbReference>
<name>A0A0G4EKF8_VITBC</name>
<keyword evidence="2" id="KW-0548">Nucleotidyltransferase</keyword>
<evidence type="ECO:0008006" key="13">
    <source>
        <dbReference type="Google" id="ProtNLM"/>
    </source>
</evidence>
<dbReference type="FunFam" id="1.10.340.70:FF:000001">
    <property type="entry name" value="Retrovirus-related Pol polyprotein from transposon gypsy-like Protein"/>
    <property type="match status" value="1"/>
</dbReference>
<dbReference type="OrthoDB" id="425619at2759"/>